<gene>
    <name evidence="1" type="primary">RvY_05399-1</name>
    <name evidence="1" type="synonym">RvY_05399.1</name>
    <name evidence="1" type="synonym">RvY_05399.2</name>
    <name evidence="1" type="ORF">RvY_05399</name>
</gene>
<accession>A0A1D1V0J1</accession>
<name>A0A1D1V0J1_RAMVA</name>
<evidence type="ECO:0000313" key="2">
    <source>
        <dbReference type="Proteomes" id="UP000186922"/>
    </source>
</evidence>
<dbReference type="EMBL" id="BDGG01000002">
    <property type="protein sequence ID" value="GAU93462.1"/>
    <property type="molecule type" value="Genomic_DNA"/>
</dbReference>
<dbReference type="AlphaFoldDB" id="A0A1D1V0J1"/>
<evidence type="ECO:0000313" key="1">
    <source>
        <dbReference type="EMBL" id="GAU93462.1"/>
    </source>
</evidence>
<organism evidence="1 2">
    <name type="scientific">Ramazzottius varieornatus</name>
    <name type="common">Water bear</name>
    <name type="synonym">Tardigrade</name>
    <dbReference type="NCBI Taxonomy" id="947166"/>
    <lineage>
        <taxon>Eukaryota</taxon>
        <taxon>Metazoa</taxon>
        <taxon>Ecdysozoa</taxon>
        <taxon>Tardigrada</taxon>
        <taxon>Eutardigrada</taxon>
        <taxon>Parachela</taxon>
        <taxon>Hypsibioidea</taxon>
        <taxon>Ramazzottiidae</taxon>
        <taxon>Ramazzottius</taxon>
    </lineage>
</organism>
<proteinExistence type="predicted"/>
<sequence>MESLGAFKIQSISNRTRSICLPTSARMAAGPDGDCRRVPVTQSRCRTSSLFLSSSTIDDQRQSAHKKTTFFHRSIGRYAGFSEAQRLKPYAAPSLIIHQEALPAS</sequence>
<keyword evidence="2" id="KW-1185">Reference proteome</keyword>
<comment type="caution">
    <text evidence="1">The sequence shown here is derived from an EMBL/GenBank/DDBJ whole genome shotgun (WGS) entry which is preliminary data.</text>
</comment>
<protein>
    <submittedName>
        <fullName evidence="1">RvY_05399-1 protein ( RvY_05399.1protein, RvY_05399.2 protein )</fullName>
    </submittedName>
</protein>
<dbReference type="Proteomes" id="UP000186922">
    <property type="component" value="Unassembled WGS sequence"/>
</dbReference>
<reference evidence="1 2" key="1">
    <citation type="journal article" date="2016" name="Nat. Commun.">
        <title>Extremotolerant tardigrade genome and improved radiotolerance of human cultured cells by tardigrade-unique protein.</title>
        <authorList>
            <person name="Hashimoto T."/>
            <person name="Horikawa D.D."/>
            <person name="Saito Y."/>
            <person name="Kuwahara H."/>
            <person name="Kozuka-Hata H."/>
            <person name="Shin-I T."/>
            <person name="Minakuchi Y."/>
            <person name="Ohishi K."/>
            <person name="Motoyama A."/>
            <person name="Aizu T."/>
            <person name="Enomoto A."/>
            <person name="Kondo K."/>
            <person name="Tanaka S."/>
            <person name="Hara Y."/>
            <person name="Koshikawa S."/>
            <person name="Sagara H."/>
            <person name="Miura T."/>
            <person name="Yokobori S."/>
            <person name="Miyagawa K."/>
            <person name="Suzuki Y."/>
            <person name="Kubo T."/>
            <person name="Oyama M."/>
            <person name="Kohara Y."/>
            <person name="Fujiyama A."/>
            <person name="Arakawa K."/>
            <person name="Katayama T."/>
            <person name="Toyoda A."/>
            <person name="Kunieda T."/>
        </authorList>
    </citation>
    <scope>NUCLEOTIDE SEQUENCE [LARGE SCALE GENOMIC DNA]</scope>
    <source>
        <strain evidence="1 2">YOKOZUNA-1</strain>
    </source>
</reference>